<dbReference type="PANTHER" id="PTHR30627:SF1">
    <property type="entry name" value="PEPTIDOGLYCAN D,D-TRANSPEPTIDASE FTSI"/>
    <property type="match status" value="1"/>
</dbReference>
<dbReference type="InterPro" id="IPR005543">
    <property type="entry name" value="PASTA_dom"/>
</dbReference>
<evidence type="ECO:0000313" key="6">
    <source>
        <dbReference type="EMBL" id="MFC4263426.1"/>
    </source>
</evidence>
<evidence type="ECO:0000256" key="2">
    <source>
        <dbReference type="ARBA" id="ARBA00022645"/>
    </source>
</evidence>
<proteinExistence type="predicted"/>
<comment type="caution">
    <text evidence="6">The sequence shown here is derived from an EMBL/GenBank/DDBJ whole genome shotgun (WGS) entry which is preliminary data.</text>
</comment>
<feature type="domain" description="PASTA" evidence="5">
    <location>
        <begin position="649"/>
        <end position="707"/>
    </location>
</feature>
<accession>A0ABV8QU97</accession>
<dbReference type="InterPro" id="IPR050515">
    <property type="entry name" value="Beta-lactam/transpept"/>
</dbReference>
<keyword evidence="2" id="KW-0645">Protease</keyword>
<dbReference type="SMART" id="SM00740">
    <property type="entry name" value="PASTA"/>
    <property type="match status" value="1"/>
</dbReference>
<dbReference type="InterPro" id="IPR005311">
    <property type="entry name" value="PBP_dimer"/>
</dbReference>
<comment type="subcellular location">
    <subcellularLocation>
        <location evidence="1">Membrane</location>
    </subcellularLocation>
</comment>
<protein>
    <submittedName>
        <fullName evidence="6">Penicillin-binding protein</fullName>
    </submittedName>
</protein>
<evidence type="ECO:0000256" key="1">
    <source>
        <dbReference type="ARBA" id="ARBA00004370"/>
    </source>
</evidence>
<gene>
    <name evidence="6" type="ORF">ACFOWM_11080</name>
</gene>
<dbReference type="Gene3D" id="3.30.10.20">
    <property type="match status" value="1"/>
</dbReference>
<keyword evidence="2" id="KW-0378">Hydrolase</keyword>
<dbReference type="Gene3D" id="3.90.1310.10">
    <property type="entry name" value="Penicillin-binding protein 2a (Domain 2)"/>
    <property type="match status" value="1"/>
</dbReference>
<dbReference type="SUPFAM" id="SSF56601">
    <property type="entry name" value="beta-lactamase/transpeptidase-like"/>
    <property type="match status" value="1"/>
</dbReference>
<keyword evidence="2" id="KW-0121">Carboxypeptidase</keyword>
<dbReference type="InterPro" id="IPR036138">
    <property type="entry name" value="PBP_dimer_sf"/>
</dbReference>
<dbReference type="Gene3D" id="3.30.450.330">
    <property type="match status" value="1"/>
</dbReference>
<evidence type="ECO:0000256" key="4">
    <source>
        <dbReference type="SAM" id="Phobius"/>
    </source>
</evidence>
<dbReference type="Gene3D" id="3.40.710.10">
    <property type="entry name" value="DD-peptidase/beta-lactamase superfamily"/>
    <property type="match status" value="1"/>
</dbReference>
<feature type="transmembrane region" description="Helical" evidence="4">
    <location>
        <begin position="7"/>
        <end position="31"/>
    </location>
</feature>
<dbReference type="PANTHER" id="PTHR30627">
    <property type="entry name" value="PEPTIDOGLYCAN D,D-TRANSPEPTIDASE"/>
    <property type="match status" value="1"/>
</dbReference>
<keyword evidence="4" id="KW-0812">Transmembrane</keyword>
<dbReference type="InterPro" id="IPR001460">
    <property type="entry name" value="PCN-bd_Tpept"/>
</dbReference>
<dbReference type="RefSeq" id="WP_379709963.1">
    <property type="nucleotide sequence ID" value="NZ_JBHSCZ010000002.1"/>
</dbReference>
<evidence type="ECO:0000256" key="3">
    <source>
        <dbReference type="ARBA" id="ARBA00023136"/>
    </source>
</evidence>
<organism evidence="6 7">
    <name type="scientific">Ferruginibacter yonginensis</name>
    <dbReference type="NCBI Taxonomy" id="1310416"/>
    <lineage>
        <taxon>Bacteria</taxon>
        <taxon>Pseudomonadati</taxon>
        <taxon>Bacteroidota</taxon>
        <taxon>Chitinophagia</taxon>
        <taxon>Chitinophagales</taxon>
        <taxon>Chitinophagaceae</taxon>
        <taxon>Ferruginibacter</taxon>
    </lineage>
</organism>
<keyword evidence="4" id="KW-1133">Transmembrane helix</keyword>
<dbReference type="PROSITE" id="PS51178">
    <property type="entry name" value="PASTA"/>
    <property type="match status" value="1"/>
</dbReference>
<dbReference type="SUPFAM" id="SSF54184">
    <property type="entry name" value="Penicillin-binding protein 2x (pbp-2x), c-terminal domain"/>
    <property type="match status" value="1"/>
</dbReference>
<evidence type="ECO:0000313" key="7">
    <source>
        <dbReference type="Proteomes" id="UP001595907"/>
    </source>
</evidence>
<dbReference type="InterPro" id="IPR012338">
    <property type="entry name" value="Beta-lactam/transpept-like"/>
</dbReference>
<dbReference type="EMBL" id="JBHSCZ010000002">
    <property type="protein sequence ID" value="MFC4263426.1"/>
    <property type="molecule type" value="Genomic_DNA"/>
</dbReference>
<keyword evidence="3 4" id="KW-0472">Membrane</keyword>
<reference evidence="7" key="1">
    <citation type="journal article" date="2019" name="Int. J. Syst. Evol. Microbiol.">
        <title>The Global Catalogue of Microorganisms (GCM) 10K type strain sequencing project: providing services to taxonomists for standard genome sequencing and annotation.</title>
        <authorList>
            <consortium name="The Broad Institute Genomics Platform"/>
            <consortium name="The Broad Institute Genome Sequencing Center for Infectious Disease"/>
            <person name="Wu L."/>
            <person name="Ma J."/>
        </authorList>
    </citation>
    <scope>NUCLEOTIDE SEQUENCE [LARGE SCALE GENOMIC DNA]</scope>
    <source>
        <strain evidence="7">CECT 8289</strain>
    </source>
</reference>
<dbReference type="Pfam" id="PF03793">
    <property type="entry name" value="PASTA"/>
    <property type="match status" value="1"/>
</dbReference>
<dbReference type="Proteomes" id="UP001595907">
    <property type="component" value="Unassembled WGS sequence"/>
</dbReference>
<keyword evidence="7" id="KW-1185">Reference proteome</keyword>
<evidence type="ECO:0000259" key="5">
    <source>
        <dbReference type="PROSITE" id="PS51178"/>
    </source>
</evidence>
<dbReference type="CDD" id="cd06575">
    <property type="entry name" value="PASTA_Pbp2x-like_2"/>
    <property type="match status" value="1"/>
</dbReference>
<name>A0ABV8QU97_9BACT</name>
<dbReference type="SUPFAM" id="SSF56519">
    <property type="entry name" value="Penicillin binding protein dimerisation domain"/>
    <property type="match status" value="1"/>
</dbReference>
<sequence>MDIKKDILWRVYLCFLCIVVLCVFVLGRAIYIQRAEGKFWIGMGDSLHLKYQPILAERGSIYSEDGNMLSTSIPIFDVFVDFAADGLREKQGKRFKDNVDSLSICLANLFADKTSSEYKKLLQQAYKESDRYFILKKKMTFDQYLQLRNFPLVRLGRNKSGFIIESKDKRINPYVLLANRTIGLSRQDVTKNVGLELTYDSLLRGTTGQRLMRYAAGTYMPVEGAELDPVNGKDIVTTLDTYIQDVTENALMNMMVGNNSVHGTAIVMETATGKIKAIANLGKQPDGTYLEDLNYGIGKKTEPGSVFKLATLMSLMEDKYVDLNTIVNCEGGIKSFSGLRIKDSHLGTYETTVKEAFAASSNVAFAKLASQYYGAQPQKFLDHLHKMRLDTLTGVEIIASSGFPLIKKLTSKSWSGTTIPYMAHGYEELVTPLNMLTLYNAVANNGKMMRPYLVNEIRDYGVTIQKFEPQVLDAQICSPQTVAMLKEAMLEVVESVHGTAHAIKDSVYKIAGKTGTAVTALDNKGYNKGAKIYQASFIGYFPAEAPRYTIAVVIQNSRESKLVYGAAVSGAVFKQISDKLYTRYLTSPTFNAAISKDTLVNNAIGLKNDVNTIFSYMRIPMADQATNGTWRNVQLAQNTATLSTTAIPQSNTNIMPSVVGMGLKDAVYVLENKGLKIAFQGKGKVISQDVLAGSNFIKGQKITLFLN</sequence>
<dbReference type="Pfam" id="PF00905">
    <property type="entry name" value="Transpeptidase"/>
    <property type="match status" value="1"/>
</dbReference>
<dbReference type="Pfam" id="PF03717">
    <property type="entry name" value="PBP_dimer"/>
    <property type="match status" value="1"/>
</dbReference>